<organism evidence="1 2">
    <name type="scientific">Macrolepiota fuliginosa MF-IS2</name>
    <dbReference type="NCBI Taxonomy" id="1400762"/>
    <lineage>
        <taxon>Eukaryota</taxon>
        <taxon>Fungi</taxon>
        <taxon>Dikarya</taxon>
        <taxon>Basidiomycota</taxon>
        <taxon>Agaricomycotina</taxon>
        <taxon>Agaricomycetes</taxon>
        <taxon>Agaricomycetidae</taxon>
        <taxon>Agaricales</taxon>
        <taxon>Agaricineae</taxon>
        <taxon>Agaricaceae</taxon>
        <taxon>Macrolepiota</taxon>
    </lineage>
</organism>
<proteinExistence type="predicted"/>
<evidence type="ECO:0000313" key="2">
    <source>
        <dbReference type="Proteomes" id="UP000807342"/>
    </source>
</evidence>
<name>A0A9P5XBA6_9AGAR</name>
<dbReference type="AlphaFoldDB" id="A0A9P5XBA6"/>
<gene>
    <name evidence="1" type="ORF">P691DRAFT_804653</name>
</gene>
<dbReference type="InterPro" id="IPR032675">
    <property type="entry name" value="LRR_dom_sf"/>
</dbReference>
<dbReference type="Proteomes" id="UP000807342">
    <property type="component" value="Unassembled WGS sequence"/>
</dbReference>
<dbReference type="OrthoDB" id="3071584at2759"/>
<comment type="caution">
    <text evidence="1">The sequence shown here is derived from an EMBL/GenBank/DDBJ whole genome shotgun (WGS) entry which is preliminary data.</text>
</comment>
<protein>
    <submittedName>
        <fullName evidence="1">Uncharacterized protein</fullName>
    </submittedName>
</protein>
<dbReference type="SUPFAM" id="SSF52047">
    <property type="entry name" value="RNI-like"/>
    <property type="match status" value="1"/>
</dbReference>
<accession>A0A9P5XBA6</accession>
<dbReference type="Gene3D" id="3.80.10.10">
    <property type="entry name" value="Ribonuclease Inhibitor"/>
    <property type="match status" value="1"/>
</dbReference>
<keyword evidence="2" id="KW-1185">Reference proteome</keyword>
<dbReference type="EMBL" id="MU151260">
    <property type="protein sequence ID" value="KAF9446161.1"/>
    <property type="molecule type" value="Genomic_DNA"/>
</dbReference>
<evidence type="ECO:0000313" key="1">
    <source>
        <dbReference type="EMBL" id="KAF9446161.1"/>
    </source>
</evidence>
<sequence length="469" mass="53386">MPFCAAFVRHLDVKLVETKQFSIQGRPGITRSNLDIHPISLNNLKRQAKSSYYAYLSSCLSQEPIATFERTMSLLVDVMPSLDQVRLLSIDCWDLDPNFNLQPILTTAWSSFGPNLTTLVFKTNLDGFPHLTASSPVVPNLTTLELEITVNLYNRSREFKKELDSLENHIAPFISSLSLHLESFTFFLWSDLDLSIFFNRFPDRFDRLKHVSLRMPYNKPYKDPGGLLKFLSPVTSPVLRELQVRLNPTGAALDRTTEFSLVQFLTTLSDDHPTSFTSLHALDIFPTHLPEGLTVLHTSILRSTETLRNVSIRDRSLQFEELKAIVTVLGQCECLEMLRFNLSRLDVDVVDLLAFGLPGLKRLSILIDESRNIVEPSISPTLDEDLAMRDYRSWKLRDIGLWRAGSRVDTRLLQAFARHVPSINSFWGDGHVDQDRLIQVQQRRREEAGAVSTNARWLWGCLSAIGLTN</sequence>
<reference evidence="1" key="1">
    <citation type="submission" date="2020-11" db="EMBL/GenBank/DDBJ databases">
        <authorList>
            <consortium name="DOE Joint Genome Institute"/>
            <person name="Ahrendt S."/>
            <person name="Riley R."/>
            <person name="Andreopoulos W."/>
            <person name="Labutti K."/>
            <person name="Pangilinan J."/>
            <person name="Ruiz-Duenas F.J."/>
            <person name="Barrasa J.M."/>
            <person name="Sanchez-Garcia M."/>
            <person name="Camarero S."/>
            <person name="Miyauchi S."/>
            <person name="Serrano A."/>
            <person name="Linde D."/>
            <person name="Babiker R."/>
            <person name="Drula E."/>
            <person name="Ayuso-Fernandez I."/>
            <person name="Pacheco R."/>
            <person name="Padilla G."/>
            <person name="Ferreira P."/>
            <person name="Barriuso J."/>
            <person name="Kellner H."/>
            <person name="Castanera R."/>
            <person name="Alfaro M."/>
            <person name="Ramirez L."/>
            <person name="Pisabarro A.G."/>
            <person name="Kuo A."/>
            <person name="Tritt A."/>
            <person name="Lipzen A."/>
            <person name="He G."/>
            <person name="Yan M."/>
            <person name="Ng V."/>
            <person name="Cullen D."/>
            <person name="Martin F."/>
            <person name="Rosso M.-N."/>
            <person name="Henrissat B."/>
            <person name="Hibbett D."/>
            <person name="Martinez A.T."/>
            <person name="Grigoriev I.V."/>
        </authorList>
    </citation>
    <scope>NUCLEOTIDE SEQUENCE</scope>
    <source>
        <strain evidence="1">MF-IS2</strain>
    </source>
</reference>